<dbReference type="Proteomes" id="UP000321491">
    <property type="component" value="Unassembled WGS sequence"/>
</dbReference>
<keyword evidence="1" id="KW-0812">Transmembrane</keyword>
<sequence>MKMAYWLLPISWMGVIFYASSQPYEKQDIKPMMAEWIDVSFLEPYLSWIHFTYHHKEISVQALGIEQFIEFIIRKGAHVTVFFILMLLFYYALLRTTQLAFVPRLCVAFLLSVAYAVVDEYHQSFTPNRTAYFGDVIIDSIGVLIASLLIWFIYYRKGQNNKTKM</sequence>
<dbReference type="NCBIfam" id="NF037970">
    <property type="entry name" value="vanZ_1"/>
    <property type="match status" value="1"/>
</dbReference>
<evidence type="ECO:0000313" key="3">
    <source>
        <dbReference type="EMBL" id="GEN29928.1"/>
    </source>
</evidence>
<comment type="caution">
    <text evidence="3">The sequence shown here is derived from an EMBL/GenBank/DDBJ whole genome shotgun (WGS) entry which is preliminary data.</text>
</comment>
<feature type="transmembrane region" description="Helical" evidence="1">
    <location>
        <begin position="76"/>
        <end position="94"/>
    </location>
</feature>
<feature type="transmembrane region" description="Helical" evidence="1">
    <location>
        <begin position="130"/>
        <end position="155"/>
    </location>
</feature>
<dbReference type="PANTHER" id="PTHR28008">
    <property type="entry name" value="DOMAIN PROTEIN, PUTATIVE (AFU_ORTHOLOGUE AFUA_3G10980)-RELATED"/>
    <property type="match status" value="1"/>
</dbReference>
<gene>
    <name evidence="3" type="ORF">CQU01_01660</name>
</gene>
<dbReference type="PANTHER" id="PTHR28008:SF1">
    <property type="entry name" value="DOMAIN PROTEIN, PUTATIVE (AFU_ORTHOLOGUE AFUA_3G10980)-RELATED"/>
    <property type="match status" value="1"/>
</dbReference>
<keyword evidence="1" id="KW-1133">Transmembrane helix</keyword>
<dbReference type="EMBL" id="BJXW01000003">
    <property type="protein sequence ID" value="GEN29928.1"/>
    <property type="molecule type" value="Genomic_DNA"/>
</dbReference>
<dbReference type="InterPro" id="IPR006976">
    <property type="entry name" value="VanZ-like"/>
</dbReference>
<evidence type="ECO:0000313" key="4">
    <source>
        <dbReference type="Proteomes" id="UP000321491"/>
    </source>
</evidence>
<protein>
    <submittedName>
        <fullName evidence="3">VanZ family protein</fullName>
    </submittedName>
</protein>
<keyword evidence="4" id="KW-1185">Reference proteome</keyword>
<accession>A0A511UW01</accession>
<dbReference type="Pfam" id="PF04892">
    <property type="entry name" value="VanZ"/>
    <property type="match status" value="1"/>
</dbReference>
<evidence type="ECO:0000259" key="2">
    <source>
        <dbReference type="Pfam" id="PF04892"/>
    </source>
</evidence>
<feature type="transmembrane region" description="Helical" evidence="1">
    <location>
        <begin position="101"/>
        <end position="118"/>
    </location>
</feature>
<feature type="domain" description="VanZ-like" evidence="2">
    <location>
        <begin position="6"/>
        <end position="153"/>
    </location>
</feature>
<dbReference type="PIRSF" id="PIRSF019083">
    <property type="entry name" value="UCP019083_VanZ"/>
    <property type="match status" value="1"/>
</dbReference>
<dbReference type="AlphaFoldDB" id="A0A511UW01"/>
<keyword evidence="1" id="KW-0472">Membrane</keyword>
<proteinExistence type="predicted"/>
<reference evidence="3 4" key="1">
    <citation type="submission" date="2019-07" db="EMBL/GenBank/DDBJ databases">
        <title>Whole genome shotgun sequence of Cerasibacillus quisquiliarum NBRC 102429.</title>
        <authorList>
            <person name="Hosoyama A."/>
            <person name="Uohara A."/>
            <person name="Ohji S."/>
            <person name="Ichikawa N."/>
        </authorList>
    </citation>
    <scope>NUCLEOTIDE SEQUENCE [LARGE SCALE GENOMIC DNA]</scope>
    <source>
        <strain evidence="3 4">NBRC 102429</strain>
    </source>
</reference>
<organism evidence="3 4">
    <name type="scientific">Cerasibacillus quisquiliarum</name>
    <dbReference type="NCBI Taxonomy" id="227865"/>
    <lineage>
        <taxon>Bacteria</taxon>
        <taxon>Bacillati</taxon>
        <taxon>Bacillota</taxon>
        <taxon>Bacilli</taxon>
        <taxon>Bacillales</taxon>
        <taxon>Bacillaceae</taxon>
        <taxon>Cerasibacillus</taxon>
    </lineage>
</organism>
<dbReference type="InterPro" id="IPR016747">
    <property type="entry name" value="Phosphotransbutyrylase"/>
</dbReference>
<evidence type="ECO:0000256" key="1">
    <source>
        <dbReference type="SAM" id="Phobius"/>
    </source>
</evidence>
<name>A0A511UW01_9BACI</name>